<proteinExistence type="predicted"/>
<dbReference type="PhylomeDB" id="A0A125YS45"/>
<name>A0A125YS45_TOXGM</name>
<feature type="compositionally biased region" description="Basic and acidic residues" evidence="7">
    <location>
        <begin position="55"/>
        <end position="71"/>
    </location>
</feature>
<evidence type="ECO:0000313" key="8">
    <source>
        <dbReference type="EMBL" id="EPT30812.1"/>
    </source>
</evidence>
<keyword evidence="2" id="KW-0813">Transport</keyword>
<accession>A0A125YS45</accession>
<evidence type="ECO:0000256" key="6">
    <source>
        <dbReference type="PROSITE-ProRule" id="PRU00282"/>
    </source>
</evidence>
<feature type="compositionally biased region" description="Basic and acidic residues" evidence="7">
    <location>
        <begin position="488"/>
        <end position="512"/>
    </location>
</feature>
<keyword evidence="4" id="KW-0677">Repeat</keyword>
<dbReference type="PANTHER" id="PTHR24089">
    <property type="entry name" value="SOLUTE CARRIER FAMILY 25"/>
    <property type="match status" value="1"/>
</dbReference>
<feature type="repeat" description="Solcar" evidence="6">
    <location>
        <begin position="322"/>
        <end position="416"/>
    </location>
</feature>
<evidence type="ECO:0000256" key="2">
    <source>
        <dbReference type="ARBA" id="ARBA00022448"/>
    </source>
</evidence>
<dbReference type="PRINTS" id="PR00926">
    <property type="entry name" value="MITOCARRIER"/>
</dbReference>
<dbReference type="GO" id="GO:0055085">
    <property type="term" value="P:transmembrane transport"/>
    <property type="evidence" value="ECO:0007669"/>
    <property type="project" value="InterPro"/>
</dbReference>
<feature type="compositionally biased region" description="Basic and acidic residues" evidence="7">
    <location>
        <begin position="79"/>
        <end position="95"/>
    </location>
</feature>
<reference evidence="8" key="1">
    <citation type="submission" date="2013-04" db="EMBL/GenBank/DDBJ databases">
        <authorList>
            <person name="Sibley D."/>
            <person name="Venepally P."/>
            <person name="Karamycheva S."/>
            <person name="Hadjithomas M."/>
            <person name="Khan A."/>
            <person name="Brunk B."/>
            <person name="Roos D."/>
            <person name="Caler E."/>
            <person name="Lorenzi H."/>
        </authorList>
    </citation>
    <scope>NUCLEOTIDE SEQUENCE [LARGE SCALE GENOMIC DNA]</scope>
    <source>
        <strain evidence="8">ME49</strain>
    </source>
</reference>
<dbReference type="PROSITE" id="PS50920">
    <property type="entry name" value="SOLCAR"/>
    <property type="match status" value="3"/>
</dbReference>
<dbReference type="Gene3D" id="1.50.40.10">
    <property type="entry name" value="Mitochondrial carrier domain"/>
    <property type="match status" value="3"/>
</dbReference>
<sequence>MGDLWTRADGWRRFSGGGRGANASQELKRRGGAPSRRQGASASLRGEESNGTLSSREEERDPVQPREREGQRNMADFHVSGRETNGRRERSDDSLAHAGGHLHVMSFKVSHLIGSSPSSPSWYSASHSPTRASFPTSPVFLSRLSASSSFVSPLPSASASVPMSSPHSRYSSSRLRTPTDVPCRTLRPSSSPSFSSSLSSSLSSSSPSSSLSSSSLSSSSPSSSLSSSSPSSSSLSSSSASPLSSFSSSPRFSGTVHAARARRFWMTHPTEVAAAVCADAAASHVALCREKGRRGERDSSEGGETAARAKKQQTLLVRWFTTDAGLHLTSGAIAGAVSRTATAPLDRIKVVLQLQRGEHLSLSQAVRRIRTHESEDPRAKRRPGWTGFFRGNLTNCVKVMPETAIKFYAYDFIKQRLLHFKQEKEQNACNAASLVAAVAREERAKAARGGSSEQPDATGAPSTRRREAASPKEEAKEKKDVASVGKDVGADRELEDIFERQRRRPTSEKEDQSSGAHRSSEGMGTGGGCPSVPAVSLTLFDKLLCGAAAGMIAQFTIYPMEIVKTRLAAYSPLCRYDGILDCLVKTFKEGGLRRLYRGLGPSLLGIIPYASIDLALFDTLKGMYISLVLLPKLLSEEEREGQAGRERPRRLGEELPSQPNEQRSCVQSSSSQSSPSSSISSSSSSSRSPSSLPSSGAASHPPSASCLVSECAREASAAPSGPASLCARTSCASSDPHEAHKKAASPNVFVLLFCGCVSSLCGQVVAYPTALVRTRIQVDGGDGQPPKYKNSWGAARCAWSDGGVRGLYRGLCANLMKAVPAVSVSWLVYEKSKEAIRRSVEAYEANEIRS</sequence>
<evidence type="ECO:0000313" key="9">
    <source>
        <dbReference type="Proteomes" id="UP000001529"/>
    </source>
</evidence>
<evidence type="ECO:0000256" key="4">
    <source>
        <dbReference type="ARBA" id="ARBA00022737"/>
    </source>
</evidence>
<dbReference type="OrthoDB" id="354794at2759"/>
<keyword evidence="5 6" id="KW-0472">Membrane</keyword>
<feature type="compositionally biased region" description="Low complexity" evidence="7">
    <location>
        <begin position="668"/>
        <end position="699"/>
    </location>
</feature>
<dbReference type="GeneID" id="7894670"/>
<dbReference type="Pfam" id="PF00153">
    <property type="entry name" value="Mito_carr"/>
    <property type="match status" value="3"/>
</dbReference>
<dbReference type="GO" id="GO:0016020">
    <property type="term" value="C:membrane"/>
    <property type="evidence" value="ECO:0007669"/>
    <property type="project" value="UniProtKB-SubCell"/>
</dbReference>
<dbReference type="SUPFAM" id="SSF103506">
    <property type="entry name" value="Mitochondrial carrier"/>
    <property type="match status" value="1"/>
</dbReference>
<feature type="compositionally biased region" description="Polar residues" evidence="7">
    <location>
        <begin position="657"/>
        <end position="667"/>
    </location>
</feature>
<comment type="subcellular location">
    <subcellularLocation>
        <location evidence="1">Membrane</location>
        <topology evidence="1">Multi-pass membrane protein</topology>
    </subcellularLocation>
</comment>
<feature type="region of interest" description="Disordered" evidence="7">
    <location>
        <begin position="638"/>
        <end position="699"/>
    </location>
</feature>
<keyword evidence="3 6" id="KW-0812">Transmembrane</keyword>
<evidence type="ECO:0000256" key="3">
    <source>
        <dbReference type="ARBA" id="ARBA00022692"/>
    </source>
</evidence>
<feature type="region of interest" description="Disordered" evidence="7">
    <location>
        <begin position="155"/>
        <end position="252"/>
    </location>
</feature>
<organism evidence="8 9">
    <name type="scientific">Toxoplasma gondii (strain ATCC 50611 / Me49)</name>
    <dbReference type="NCBI Taxonomy" id="508771"/>
    <lineage>
        <taxon>Eukaryota</taxon>
        <taxon>Sar</taxon>
        <taxon>Alveolata</taxon>
        <taxon>Apicomplexa</taxon>
        <taxon>Conoidasida</taxon>
        <taxon>Coccidia</taxon>
        <taxon>Eucoccidiorida</taxon>
        <taxon>Eimeriorina</taxon>
        <taxon>Sarcocystidae</taxon>
        <taxon>Toxoplasma</taxon>
    </lineage>
</organism>
<dbReference type="EMBL" id="KE138826">
    <property type="protein sequence ID" value="EPT30812.1"/>
    <property type="molecule type" value="Genomic_DNA"/>
</dbReference>
<evidence type="ECO:0000256" key="1">
    <source>
        <dbReference type="ARBA" id="ARBA00004141"/>
    </source>
</evidence>
<dbReference type="EMBL" id="CM002040">
    <property type="protein sequence ID" value="EPT30812.1"/>
    <property type="molecule type" value="Genomic_DNA"/>
</dbReference>
<dbReference type="InterPro" id="IPR023395">
    <property type="entry name" value="MCP_dom_sf"/>
</dbReference>
<feature type="compositionally biased region" description="Basic and acidic residues" evidence="7">
    <location>
        <begin position="638"/>
        <end position="653"/>
    </location>
</feature>
<dbReference type="RefSeq" id="XP_002366558.1">
    <property type="nucleotide sequence ID" value="XM_002366517.1"/>
</dbReference>
<evidence type="ECO:0000256" key="7">
    <source>
        <dbReference type="SAM" id="MobiDB-lite"/>
    </source>
</evidence>
<gene>
    <name evidence="8" type="ORF">TGME49_239080</name>
</gene>
<feature type="region of interest" description="Disordered" evidence="7">
    <location>
        <begin position="445"/>
        <end position="527"/>
    </location>
</feature>
<feature type="region of interest" description="Disordered" evidence="7">
    <location>
        <begin position="1"/>
        <end position="97"/>
    </location>
</feature>
<dbReference type="Proteomes" id="UP000001529">
    <property type="component" value="Chromosome VI"/>
</dbReference>
<feature type="compositionally biased region" description="Low complexity" evidence="7">
    <location>
        <begin position="155"/>
        <end position="174"/>
    </location>
</feature>
<feature type="repeat" description="Solcar" evidence="6">
    <location>
        <begin position="746"/>
        <end position="835"/>
    </location>
</feature>
<dbReference type="KEGG" id="tgo:TGME49_239080"/>
<feature type="compositionally biased region" description="Low complexity" evidence="7">
    <location>
        <begin position="188"/>
        <end position="250"/>
    </location>
</feature>
<dbReference type="VEuPathDB" id="ToxoDB:TGME49_239080"/>
<keyword evidence="9" id="KW-1185">Reference proteome</keyword>
<evidence type="ECO:0000256" key="5">
    <source>
        <dbReference type="ARBA" id="ARBA00023136"/>
    </source>
</evidence>
<dbReference type="InterPro" id="IPR018108">
    <property type="entry name" value="MCP_transmembrane"/>
</dbReference>
<dbReference type="AlphaFoldDB" id="A0A125YS45"/>
<feature type="compositionally biased region" description="Basic and acidic residues" evidence="7">
    <location>
        <begin position="464"/>
        <end position="481"/>
    </location>
</feature>
<feature type="repeat" description="Solcar" evidence="6">
    <location>
        <begin position="537"/>
        <end position="623"/>
    </location>
</feature>
<dbReference type="InterPro" id="IPR002067">
    <property type="entry name" value="MCP"/>
</dbReference>
<protein>
    <submittedName>
        <fullName evidence="8">Carrier superfamily protein</fullName>
    </submittedName>
</protein>